<keyword evidence="1" id="KW-1133">Transmembrane helix</keyword>
<dbReference type="RefSeq" id="WP_212702589.1">
    <property type="nucleotide sequence ID" value="NZ_JADMKU010000021.1"/>
</dbReference>
<comment type="caution">
    <text evidence="2">The sequence shown here is derived from an EMBL/GenBank/DDBJ whole genome shotgun (WGS) entry which is preliminary data.</text>
</comment>
<keyword evidence="3" id="KW-1185">Reference proteome</keyword>
<feature type="transmembrane region" description="Helical" evidence="1">
    <location>
        <begin position="260"/>
        <end position="281"/>
    </location>
</feature>
<feature type="transmembrane region" description="Helical" evidence="1">
    <location>
        <begin position="352"/>
        <end position="385"/>
    </location>
</feature>
<name>A0ABS5HVQ4_9RHOB</name>
<feature type="transmembrane region" description="Helical" evidence="1">
    <location>
        <begin position="220"/>
        <end position="240"/>
    </location>
</feature>
<accession>A0ABS5HVQ4</accession>
<reference evidence="2 3" key="1">
    <citation type="journal article" date="2021" name="Arch. Microbiol.">
        <title>Thalassobius aquimarinus sp. nov., isolated from the Sea of Japan seashore.</title>
        <authorList>
            <person name="Kurilenko V.V."/>
            <person name="Romanenko L.A."/>
            <person name="Chernysheva N.Y."/>
            <person name="Velansky P.V."/>
            <person name="Tekutyeva L.A."/>
            <person name="Isaeva M.P."/>
            <person name="Mikhailov V.V."/>
        </authorList>
    </citation>
    <scope>NUCLEOTIDE SEQUENCE [LARGE SCALE GENOMIC DNA]</scope>
    <source>
        <strain evidence="2 3">KMM 8518</strain>
    </source>
</reference>
<gene>
    <name evidence="2" type="ORF">IT775_17740</name>
</gene>
<feature type="transmembrane region" description="Helical" evidence="1">
    <location>
        <begin position="123"/>
        <end position="142"/>
    </location>
</feature>
<protein>
    <submittedName>
        <fullName evidence="2">Uncharacterized protein</fullName>
    </submittedName>
</protein>
<feature type="transmembrane region" description="Helical" evidence="1">
    <location>
        <begin position="20"/>
        <end position="38"/>
    </location>
</feature>
<evidence type="ECO:0000313" key="3">
    <source>
        <dbReference type="Proteomes" id="UP001195941"/>
    </source>
</evidence>
<feature type="transmembrane region" description="Helical" evidence="1">
    <location>
        <begin position="320"/>
        <end position="340"/>
    </location>
</feature>
<feature type="transmembrane region" description="Helical" evidence="1">
    <location>
        <begin position="293"/>
        <end position="314"/>
    </location>
</feature>
<evidence type="ECO:0000256" key="1">
    <source>
        <dbReference type="SAM" id="Phobius"/>
    </source>
</evidence>
<organism evidence="2 3">
    <name type="scientific">Thalassovita aquimarina</name>
    <dbReference type="NCBI Taxonomy" id="2785917"/>
    <lineage>
        <taxon>Bacteria</taxon>
        <taxon>Pseudomonadati</taxon>
        <taxon>Pseudomonadota</taxon>
        <taxon>Alphaproteobacteria</taxon>
        <taxon>Rhodobacterales</taxon>
        <taxon>Roseobacteraceae</taxon>
        <taxon>Thalassovita</taxon>
    </lineage>
</organism>
<keyword evidence="1" id="KW-0812">Transmembrane</keyword>
<sequence>MTVFSEKLKNILSAPLPHRSPLAIVAIGTALICIWLLGHRYAGIVHDARHYTALSFYKLGVPGFENDLLFLNGHRTVTIFPALYGALLQQWSPGISHMVLVIVGQGLWFAGLVMLALRLMGSVNMALLAVGCAMLMNSHYGYNNVLKISESIATPRLFSEAMMLYALAAAVSGKRYLALALSLGGMVFHPLMAGPGALVIMSVFFGTTLGIWLPVAFAAVLFAVLGIANSTMFDIIYRTFDTEWETLLLDLVPHFTFNNWDFLDAGSIITQAVVLIIATTLNNRAFTSLARGTLTIAALFCAIAWIGDVLHSYFIVNLHLWRSLWLIVVLGNLMSLPLLLSSTLQGSVRLMLAFAIGFSVLTTPLTHTPLASVPFALIALITHFWRLDLGGRAASAVRILGGVAMVLFCLVGGSILWVALTDPSQETAPVIRLLRIVFVIIAGTALVLPLTGLNRWRLWTSLACSLSVLAITLPTWDNRSAWKRYTEAGSPPQSGLAERLAGKMVYWEGGAGFLWLVMKQPSFFSCIQSAPIIADRNVATEFARRGYELNALNTIDFRVTETGYCPLRKDLGRNGPANAQAIQTVCENLPALDLMALFTNVPSASGERWPLPVTIETYYPDLTGEIQSRTPEHKKVLIDDIYLYDCAKLRDAKLAH</sequence>
<dbReference type="EMBL" id="JADMKU010000021">
    <property type="protein sequence ID" value="MBR9652964.1"/>
    <property type="molecule type" value="Genomic_DNA"/>
</dbReference>
<feature type="transmembrane region" description="Helical" evidence="1">
    <location>
        <begin position="397"/>
        <end position="420"/>
    </location>
</feature>
<feature type="transmembrane region" description="Helical" evidence="1">
    <location>
        <begin position="432"/>
        <end position="450"/>
    </location>
</feature>
<keyword evidence="1" id="KW-0472">Membrane</keyword>
<evidence type="ECO:0000313" key="2">
    <source>
        <dbReference type="EMBL" id="MBR9652964.1"/>
    </source>
</evidence>
<feature type="transmembrane region" description="Helical" evidence="1">
    <location>
        <begin position="98"/>
        <end position="117"/>
    </location>
</feature>
<proteinExistence type="predicted"/>
<dbReference type="Proteomes" id="UP001195941">
    <property type="component" value="Unassembled WGS sequence"/>
</dbReference>